<protein>
    <recommendedName>
        <fullName evidence="1">DUF1659 domain-containing protein</fullName>
    </recommendedName>
</protein>
<dbReference type="EMBL" id="PDOD01000002">
    <property type="protein sequence ID" value="PYZ93584.1"/>
    <property type="molecule type" value="Genomic_DNA"/>
</dbReference>
<keyword evidence="3" id="KW-1185">Reference proteome</keyword>
<gene>
    <name evidence="2" type="ORF">CR194_10495</name>
</gene>
<reference evidence="2 3" key="1">
    <citation type="submission" date="2017-10" db="EMBL/GenBank/DDBJ databases">
        <title>Bacillus sp. nov., a halophilic bacterium isolated from a Keqin Lake.</title>
        <authorList>
            <person name="Wang H."/>
        </authorList>
    </citation>
    <scope>NUCLEOTIDE SEQUENCE [LARGE SCALE GENOMIC DNA]</scope>
    <source>
        <strain evidence="2 3">KQ-12</strain>
    </source>
</reference>
<dbReference type="AlphaFoldDB" id="A0A323TI13"/>
<dbReference type="Proteomes" id="UP000248214">
    <property type="component" value="Unassembled WGS sequence"/>
</dbReference>
<dbReference type="OrthoDB" id="48766at2"/>
<accession>A0A323TI13</accession>
<evidence type="ECO:0000313" key="2">
    <source>
        <dbReference type="EMBL" id="PYZ93584.1"/>
    </source>
</evidence>
<dbReference type="InterPro" id="IPR012454">
    <property type="entry name" value="DUF1659"/>
</dbReference>
<feature type="domain" description="DUF1659" evidence="1">
    <location>
        <begin position="5"/>
        <end position="71"/>
    </location>
</feature>
<sequence>MNMNEAVFTRLSLTFLTGFDENGKEMYQTRHFRNIKTEASNDSLFQTALALASLQQFELDKVERNNTYELID</sequence>
<dbReference type="Pfam" id="PF07872">
    <property type="entry name" value="DUF1659"/>
    <property type="match status" value="1"/>
</dbReference>
<comment type="caution">
    <text evidence="2">The sequence shown here is derived from an EMBL/GenBank/DDBJ whole genome shotgun (WGS) entry which is preliminary data.</text>
</comment>
<organism evidence="2 3">
    <name type="scientific">Salipaludibacillus keqinensis</name>
    <dbReference type="NCBI Taxonomy" id="2045207"/>
    <lineage>
        <taxon>Bacteria</taxon>
        <taxon>Bacillati</taxon>
        <taxon>Bacillota</taxon>
        <taxon>Bacilli</taxon>
        <taxon>Bacillales</taxon>
        <taxon>Bacillaceae</taxon>
    </lineage>
</organism>
<proteinExistence type="predicted"/>
<evidence type="ECO:0000313" key="3">
    <source>
        <dbReference type="Proteomes" id="UP000248214"/>
    </source>
</evidence>
<evidence type="ECO:0000259" key="1">
    <source>
        <dbReference type="Pfam" id="PF07872"/>
    </source>
</evidence>
<name>A0A323TI13_9BACI</name>